<dbReference type="EMBL" id="LJGU01000115">
    <property type="protein sequence ID" value="OEV03927.1"/>
    <property type="molecule type" value="Genomic_DNA"/>
</dbReference>
<feature type="compositionally biased region" description="Basic and acidic residues" evidence="1">
    <location>
        <begin position="140"/>
        <end position="150"/>
    </location>
</feature>
<evidence type="ECO:0000313" key="3">
    <source>
        <dbReference type="Proteomes" id="UP000176101"/>
    </source>
</evidence>
<feature type="compositionally biased region" description="Low complexity" evidence="1">
    <location>
        <begin position="183"/>
        <end position="195"/>
    </location>
</feature>
<dbReference type="Gene3D" id="3.30.530.20">
    <property type="match status" value="1"/>
</dbReference>
<proteinExistence type="predicted"/>
<dbReference type="AlphaFoldDB" id="A0A1E7KJB0"/>
<evidence type="ECO:0000256" key="1">
    <source>
        <dbReference type="SAM" id="MobiDB-lite"/>
    </source>
</evidence>
<dbReference type="SUPFAM" id="SSF55961">
    <property type="entry name" value="Bet v1-like"/>
    <property type="match status" value="1"/>
</dbReference>
<accession>A0A1E7KJB0</accession>
<protein>
    <recommendedName>
        <fullName evidence="4">Polyketide cyclase</fullName>
    </recommendedName>
</protein>
<comment type="caution">
    <text evidence="2">The sequence shown here is derived from an EMBL/GenBank/DDBJ whole genome shotgun (WGS) entry which is preliminary data.</text>
</comment>
<feature type="region of interest" description="Disordered" evidence="1">
    <location>
        <begin position="140"/>
        <end position="163"/>
    </location>
</feature>
<feature type="region of interest" description="Disordered" evidence="1">
    <location>
        <begin position="177"/>
        <end position="226"/>
    </location>
</feature>
<reference evidence="2 3" key="1">
    <citation type="journal article" date="2016" name="Front. Microbiol.">
        <title>Comparative Genomics Analysis of Streptomyces Species Reveals Their Adaptation to the Marine Environment and Their Diversity at the Genomic Level.</title>
        <authorList>
            <person name="Tian X."/>
            <person name="Zhang Z."/>
            <person name="Yang T."/>
            <person name="Chen M."/>
            <person name="Li J."/>
            <person name="Chen F."/>
            <person name="Yang J."/>
            <person name="Li W."/>
            <person name="Zhang B."/>
            <person name="Zhang Z."/>
            <person name="Wu J."/>
            <person name="Zhang C."/>
            <person name="Long L."/>
            <person name="Xiao J."/>
        </authorList>
    </citation>
    <scope>NUCLEOTIDE SEQUENCE [LARGE SCALE GENOMIC DNA]</scope>
    <source>
        <strain evidence="2 3">SCSIO 02100</strain>
    </source>
</reference>
<dbReference type="Pfam" id="PF10604">
    <property type="entry name" value="Polyketide_cyc2"/>
    <property type="match status" value="1"/>
</dbReference>
<sequence>MAQPLSSAVPQVFEFLADPRNMPRWNSGVAEVDDRRIDAREGARYRYRFPGRRRFHHLTCSAYHAPFLLGFRGERMWTPLGTQTVAYTFRLRSADRGSTVVMSVDVSLCGGMLLLLPVVTLGWRRDLPIDLAKLRETLDPEEQRAAERGAYEPAGPEVSGQRETAVWTDAAWIDTAEAESARAESVPVEPGSEPAPAEPTEPVPFERPPRWYGPYAVPEPGRRRVV</sequence>
<feature type="compositionally biased region" description="Pro residues" evidence="1">
    <location>
        <begin position="196"/>
        <end position="206"/>
    </location>
</feature>
<evidence type="ECO:0000313" key="2">
    <source>
        <dbReference type="EMBL" id="OEV03927.1"/>
    </source>
</evidence>
<organism evidence="2 3">
    <name type="scientific">Streptomyces oceani</name>
    <dbReference type="NCBI Taxonomy" id="1075402"/>
    <lineage>
        <taxon>Bacteria</taxon>
        <taxon>Bacillati</taxon>
        <taxon>Actinomycetota</taxon>
        <taxon>Actinomycetes</taxon>
        <taxon>Kitasatosporales</taxon>
        <taxon>Streptomycetaceae</taxon>
        <taxon>Streptomyces</taxon>
    </lineage>
</organism>
<dbReference type="STRING" id="1075402.AN216_09890"/>
<keyword evidence="3" id="KW-1185">Reference proteome</keyword>
<name>A0A1E7KJB0_9ACTN</name>
<dbReference type="Proteomes" id="UP000176101">
    <property type="component" value="Unassembled WGS sequence"/>
</dbReference>
<evidence type="ECO:0008006" key="4">
    <source>
        <dbReference type="Google" id="ProtNLM"/>
    </source>
</evidence>
<dbReference type="InterPro" id="IPR023393">
    <property type="entry name" value="START-like_dom_sf"/>
</dbReference>
<dbReference type="InterPro" id="IPR019587">
    <property type="entry name" value="Polyketide_cyclase/dehydratase"/>
</dbReference>
<gene>
    <name evidence="2" type="ORF">AN216_09890</name>
</gene>